<proteinExistence type="predicted"/>
<dbReference type="AlphaFoldDB" id="A0A8D8BJ79"/>
<accession>A0A8D8BJ79</accession>
<keyword evidence="1" id="KW-0732">Signal</keyword>
<reference evidence="2" key="1">
    <citation type="submission" date="2021-05" db="EMBL/GenBank/DDBJ databases">
        <authorList>
            <person name="Alioto T."/>
            <person name="Alioto T."/>
            <person name="Gomez Garrido J."/>
        </authorList>
    </citation>
    <scope>NUCLEOTIDE SEQUENCE</scope>
</reference>
<organism evidence="2">
    <name type="scientific">Culex pipiens</name>
    <name type="common">House mosquito</name>
    <dbReference type="NCBI Taxonomy" id="7175"/>
    <lineage>
        <taxon>Eukaryota</taxon>
        <taxon>Metazoa</taxon>
        <taxon>Ecdysozoa</taxon>
        <taxon>Arthropoda</taxon>
        <taxon>Hexapoda</taxon>
        <taxon>Insecta</taxon>
        <taxon>Pterygota</taxon>
        <taxon>Neoptera</taxon>
        <taxon>Endopterygota</taxon>
        <taxon>Diptera</taxon>
        <taxon>Nematocera</taxon>
        <taxon>Culicoidea</taxon>
        <taxon>Culicidae</taxon>
        <taxon>Culicinae</taxon>
        <taxon>Culicini</taxon>
        <taxon>Culex</taxon>
        <taxon>Culex</taxon>
    </lineage>
</organism>
<evidence type="ECO:0000256" key="1">
    <source>
        <dbReference type="SAM" id="SignalP"/>
    </source>
</evidence>
<sequence>MTVTCSLTLTLFLTPSAWNSLSNSSKSPPLWKMLTLSTESFVMKVAPLSSCSSWRSNRSTMANFFVSDSDDCCFLAGSSSLSDRKSLIHLRFRSALLIDSWSTAASGLKFSAKSFAVTNCSTGFFGGGFSGSFGLTLTLGSC</sequence>
<feature type="chain" id="PRO_5034631408" evidence="1">
    <location>
        <begin position="20"/>
        <end position="142"/>
    </location>
</feature>
<name>A0A8D8BJ79_CULPI</name>
<evidence type="ECO:0000313" key="2">
    <source>
        <dbReference type="EMBL" id="CAG6474562.1"/>
    </source>
</evidence>
<protein>
    <submittedName>
        <fullName evidence="2">(northern house mosquito) hypothetical protein</fullName>
    </submittedName>
</protein>
<dbReference type="EMBL" id="HBUE01074996">
    <property type="protein sequence ID" value="CAG6474562.1"/>
    <property type="molecule type" value="Transcribed_RNA"/>
</dbReference>
<feature type="signal peptide" evidence="1">
    <location>
        <begin position="1"/>
        <end position="19"/>
    </location>
</feature>